<dbReference type="AlphaFoldDB" id="A0AAE3GTR0"/>
<keyword evidence="2" id="KW-1185">Reference proteome</keyword>
<dbReference type="EMBL" id="JAMZMM010000126">
    <property type="protein sequence ID" value="MCP2729588.1"/>
    <property type="molecule type" value="Genomic_DNA"/>
</dbReference>
<dbReference type="RefSeq" id="WP_254012371.1">
    <property type="nucleotide sequence ID" value="NZ_JAMZMM010000126.1"/>
</dbReference>
<proteinExistence type="predicted"/>
<evidence type="ECO:0000313" key="1">
    <source>
        <dbReference type="EMBL" id="MCP2729588.1"/>
    </source>
</evidence>
<comment type="caution">
    <text evidence="1">The sequence shown here is derived from an EMBL/GenBank/DDBJ whole genome shotgun (WGS) entry which is preliminary data.</text>
</comment>
<dbReference type="InterPro" id="IPR025427">
    <property type="entry name" value="DUF4160"/>
</dbReference>
<reference evidence="1" key="1">
    <citation type="submission" date="2022-06" db="EMBL/GenBank/DDBJ databases">
        <title>New cyanobacteria of genus Symplocastrum in benthos of Lake Baikal.</title>
        <authorList>
            <person name="Sorokovikova E."/>
            <person name="Tikhonova I."/>
            <person name="Krasnopeev A."/>
            <person name="Evseev P."/>
            <person name="Gladkikh A."/>
            <person name="Belykh O."/>
        </authorList>
    </citation>
    <scope>NUCLEOTIDE SEQUENCE</scope>
    <source>
        <strain evidence="1">BBK-W-15</strain>
    </source>
</reference>
<dbReference type="Proteomes" id="UP001204953">
    <property type="component" value="Unassembled WGS sequence"/>
</dbReference>
<dbReference type="Pfam" id="PF13711">
    <property type="entry name" value="DUF4160"/>
    <property type="match status" value="1"/>
</dbReference>
<organism evidence="1 2">
    <name type="scientific">Limnofasciculus baicalensis BBK-W-15</name>
    <dbReference type="NCBI Taxonomy" id="2699891"/>
    <lineage>
        <taxon>Bacteria</taxon>
        <taxon>Bacillati</taxon>
        <taxon>Cyanobacteriota</taxon>
        <taxon>Cyanophyceae</taxon>
        <taxon>Coleofasciculales</taxon>
        <taxon>Coleofasciculaceae</taxon>
        <taxon>Limnofasciculus</taxon>
        <taxon>Limnofasciculus baicalensis</taxon>
    </lineage>
</organism>
<gene>
    <name evidence="1" type="ORF">NJ959_14135</name>
</gene>
<protein>
    <submittedName>
        <fullName evidence="1">DUF4160 domain-containing protein</fullName>
    </submittedName>
</protein>
<sequence>MPTVLRKDGFAVRIYFNDHLPPHVHVFKGNGQVRISLGGDTETPNIIEVNKLSDKEVSKALEIVTTHQAELLQKWREFHG</sequence>
<evidence type="ECO:0000313" key="2">
    <source>
        <dbReference type="Proteomes" id="UP001204953"/>
    </source>
</evidence>
<name>A0AAE3GTR0_9CYAN</name>
<accession>A0AAE3GTR0</accession>